<dbReference type="Proteomes" id="UP001552299">
    <property type="component" value="Unassembled WGS sequence"/>
</dbReference>
<gene>
    <name evidence="1" type="ORF">M5K25_022771</name>
</gene>
<organism evidence="1 2">
    <name type="scientific">Dendrobium thyrsiflorum</name>
    <name type="common">Pinecone-like raceme dendrobium</name>
    <name type="synonym">Orchid</name>
    <dbReference type="NCBI Taxonomy" id="117978"/>
    <lineage>
        <taxon>Eukaryota</taxon>
        <taxon>Viridiplantae</taxon>
        <taxon>Streptophyta</taxon>
        <taxon>Embryophyta</taxon>
        <taxon>Tracheophyta</taxon>
        <taxon>Spermatophyta</taxon>
        <taxon>Magnoliopsida</taxon>
        <taxon>Liliopsida</taxon>
        <taxon>Asparagales</taxon>
        <taxon>Orchidaceae</taxon>
        <taxon>Epidendroideae</taxon>
        <taxon>Malaxideae</taxon>
        <taxon>Dendrobiinae</taxon>
        <taxon>Dendrobium</taxon>
    </lineage>
</organism>
<keyword evidence="2" id="KW-1185">Reference proteome</keyword>
<name>A0ABD0U6S8_DENTH</name>
<evidence type="ECO:0000313" key="1">
    <source>
        <dbReference type="EMBL" id="KAL0908283.1"/>
    </source>
</evidence>
<dbReference type="AlphaFoldDB" id="A0ABD0U6S8"/>
<reference evidence="1 2" key="1">
    <citation type="journal article" date="2024" name="Plant Biotechnol. J.">
        <title>Dendrobium thyrsiflorum genome and its molecular insights into genes involved in important horticultural traits.</title>
        <authorList>
            <person name="Chen B."/>
            <person name="Wang J.Y."/>
            <person name="Zheng P.J."/>
            <person name="Li K.L."/>
            <person name="Liang Y.M."/>
            <person name="Chen X.F."/>
            <person name="Zhang C."/>
            <person name="Zhao X."/>
            <person name="He X."/>
            <person name="Zhang G.Q."/>
            <person name="Liu Z.J."/>
            <person name="Xu Q."/>
        </authorList>
    </citation>
    <scope>NUCLEOTIDE SEQUENCE [LARGE SCALE GENOMIC DNA]</scope>
    <source>
        <strain evidence="1">GZMU011</strain>
    </source>
</reference>
<evidence type="ECO:0000313" key="2">
    <source>
        <dbReference type="Proteomes" id="UP001552299"/>
    </source>
</evidence>
<sequence length="124" mass="14162">MIIIPNAAELLLRPSILHMLTWINEQEASVKDFLFLYACLLTPFLASGACSHVHGVVDSKKSQTSLSNESTHWKKYKRLRRIDGELVKPRLTRSASFSLLSLFLLFSFLSRRISCFGFIDDRSI</sequence>
<accession>A0ABD0U6S8</accession>
<protein>
    <submittedName>
        <fullName evidence="1">Uncharacterized protein</fullName>
    </submittedName>
</protein>
<dbReference type="EMBL" id="JANQDX010000017">
    <property type="protein sequence ID" value="KAL0908283.1"/>
    <property type="molecule type" value="Genomic_DNA"/>
</dbReference>
<comment type="caution">
    <text evidence="1">The sequence shown here is derived from an EMBL/GenBank/DDBJ whole genome shotgun (WGS) entry which is preliminary data.</text>
</comment>
<proteinExistence type="predicted"/>